<dbReference type="SUPFAM" id="SSF48452">
    <property type="entry name" value="TPR-like"/>
    <property type="match status" value="1"/>
</dbReference>
<dbReference type="Pfam" id="PF13432">
    <property type="entry name" value="TPR_16"/>
    <property type="match status" value="1"/>
</dbReference>
<reference evidence="2" key="1">
    <citation type="submission" date="2023-03" db="EMBL/GenBank/DDBJ databases">
        <title>Andean soil-derived lignocellulolytic bacterial consortium as a source of novel taxa and putative plastic-active enzymes.</title>
        <authorList>
            <person name="Diaz-Garcia L."/>
            <person name="Chuvochina M."/>
            <person name="Feuerriegel G."/>
            <person name="Bunk B."/>
            <person name="Sproer C."/>
            <person name="Streit W.R."/>
            <person name="Rodriguez L.M."/>
            <person name="Overmann J."/>
            <person name="Jimenez D.J."/>
        </authorList>
    </citation>
    <scope>NUCLEOTIDE SEQUENCE</scope>
    <source>
        <strain evidence="2">MAG 2441</strain>
    </source>
</reference>
<sequence>MDGEICLQQAYDAILQGDFELALDWFQQAIALEPDNASYYYKGSVTFARSGKLQLAKSYAQKATELAPDEPVYQLQLQIVTARLIVAEIRIKLATVSPDLVQCMNNLQEATRLDPLSVEAKLLLAIAYRMEGSYGQSLAMLSETLQLDPLNEEAIRLRQQIRVERRRVLKQQFSQQTTKRNR</sequence>
<dbReference type="InterPro" id="IPR019734">
    <property type="entry name" value="TPR_rpt"/>
</dbReference>
<accession>A0AA95EYB0</accession>
<keyword evidence="3" id="KW-1185">Reference proteome</keyword>
<evidence type="ECO:0000313" key="3">
    <source>
        <dbReference type="Proteomes" id="UP001178662"/>
    </source>
</evidence>
<feature type="repeat" description="TPR" evidence="1">
    <location>
        <begin position="118"/>
        <end position="151"/>
    </location>
</feature>
<dbReference type="SMART" id="SM00028">
    <property type="entry name" value="TPR"/>
    <property type="match status" value="3"/>
</dbReference>
<dbReference type="Proteomes" id="UP001178662">
    <property type="component" value="Chromosome"/>
</dbReference>
<dbReference type="Pfam" id="PF13414">
    <property type="entry name" value="TPR_11"/>
    <property type="match status" value="1"/>
</dbReference>
<feature type="repeat" description="TPR" evidence="1">
    <location>
        <begin position="3"/>
        <end position="36"/>
    </location>
</feature>
<dbReference type="AlphaFoldDB" id="A0AA95EYB0"/>
<keyword evidence="1" id="KW-0802">TPR repeat</keyword>
<name>A0AA95EYB0_9BACL</name>
<protein>
    <submittedName>
        <fullName evidence="2">Tetratricopeptide repeat protein</fullName>
    </submittedName>
</protein>
<evidence type="ECO:0000313" key="2">
    <source>
        <dbReference type="EMBL" id="WEK55723.1"/>
    </source>
</evidence>
<evidence type="ECO:0000256" key="1">
    <source>
        <dbReference type="PROSITE-ProRule" id="PRU00339"/>
    </source>
</evidence>
<gene>
    <name evidence="2" type="ORF">P0Y55_06670</name>
</gene>
<dbReference type="EMBL" id="CP119317">
    <property type="protein sequence ID" value="WEK55723.1"/>
    <property type="molecule type" value="Genomic_DNA"/>
</dbReference>
<proteinExistence type="predicted"/>
<organism evidence="2 3">
    <name type="scientific">Candidatus Cohnella colombiensis</name>
    <dbReference type="NCBI Taxonomy" id="3121368"/>
    <lineage>
        <taxon>Bacteria</taxon>
        <taxon>Bacillati</taxon>
        <taxon>Bacillota</taxon>
        <taxon>Bacilli</taxon>
        <taxon>Bacillales</taxon>
        <taxon>Paenibacillaceae</taxon>
        <taxon>Cohnella</taxon>
    </lineage>
</organism>
<dbReference type="PROSITE" id="PS50005">
    <property type="entry name" value="TPR"/>
    <property type="match status" value="2"/>
</dbReference>
<dbReference type="InterPro" id="IPR011990">
    <property type="entry name" value="TPR-like_helical_dom_sf"/>
</dbReference>
<dbReference type="Gene3D" id="1.25.40.10">
    <property type="entry name" value="Tetratricopeptide repeat domain"/>
    <property type="match status" value="2"/>
</dbReference>